<dbReference type="InterPro" id="IPR001173">
    <property type="entry name" value="Glyco_trans_2-like"/>
</dbReference>
<protein>
    <recommendedName>
        <fullName evidence="1">Glycosyltransferase 2-like domain-containing protein</fullName>
    </recommendedName>
</protein>
<dbReference type="CDD" id="cd02511">
    <property type="entry name" value="Beta4Glucosyltransferase"/>
    <property type="match status" value="1"/>
</dbReference>
<evidence type="ECO:0000313" key="3">
    <source>
        <dbReference type="Proteomes" id="UP000228503"/>
    </source>
</evidence>
<dbReference type="PANTHER" id="PTHR43630">
    <property type="entry name" value="POLY-BETA-1,6-N-ACETYL-D-GLUCOSAMINE SYNTHASE"/>
    <property type="match status" value="1"/>
</dbReference>
<dbReference type="InterPro" id="IPR029044">
    <property type="entry name" value="Nucleotide-diphossugar_trans"/>
</dbReference>
<name>A0A2M7TXG5_9BACT</name>
<dbReference type="EMBL" id="PFOB01000054">
    <property type="protein sequence ID" value="PIZ62475.1"/>
    <property type="molecule type" value="Genomic_DNA"/>
</dbReference>
<organism evidence="2 3">
    <name type="scientific">Candidatus Roizmanbacteria bacterium CG_4_10_14_0_2_um_filter_39_13</name>
    <dbReference type="NCBI Taxonomy" id="1974825"/>
    <lineage>
        <taxon>Bacteria</taxon>
        <taxon>Candidatus Roizmaniibacteriota</taxon>
    </lineage>
</organism>
<evidence type="ECO:0000313" key="2">
    <source>
        <dbReference type="EMBL" id="PIZ62475.1"/>
    </source>
</evidence>
<proteinExistence type="predicted"/>
<accession>A0A2M7TXG5</accession>
<gene>
    <name evidence="2" type="ORF">COY16_04125</name>
</gene>
<dbReference type="PANTHER" id="PTHR43630:SF2">
    <property type="entry name" value="GLYCOSYLTRANSFERASE"/>
    <property type="match status" value="1"/>
</dbReference>
<dbReference type="Gene3D" id="3.90.550.10">
    <property type="entry name" value="Spore Coat Polysaccharide Biosynthesis Protein SpsA, Chain A"/>
    <property type="match status" value="1"/>
</dbReference>
<sequence>MSKSITAIIPAYNEDHNIERCIKSLLWCDKVQVLWMGDDKTGKIAKNLGADVIELNKSTDPNFISVQKNINWAIDHATTDWMIRVDADEVVTEELKKEIMSILNSQGSISTESSLVAYGAPRSQYFMGEFLKGGDWAYDRLVRLFKPKYARFNPIVEVHEQFKVDGQIGYLKNPLLHYSHPTLSDAISKFNVYTTMEAKQLHESYQTAFIKMIFQPAYVFARWMIWHKGYKDGTRGVIAGFLRGFYDFLLYAKYLILITK</sequence>
<dbReference type="Proteomes" id="UP000228503">
    <property type="component" value="Unassembled WGS sequence"/>
</dbReference>
<dbReference type="Pfam" id="PF00535">
    <property type="entry name" value="Glycos_transf_2"/>
    <property type="match status" value="1"/>
</dbReference>
<dbReference type="SUPFAM" id="SSF53448">
    <property type="entry name" value="Nucleotide-diphospho-sugar transferases"/>
    <property type="match status" value="1"/>
</dbReference>
<reference evidence="3" key="1">
    <citation type="submission" date="2017-09" db="EMBL/GenBank/DDBJ databases">
        <title>Depth-based differentiation of microbial function through sediment-hosted aquifers and enrichment of novel symbionts in the deep terrestrial subsurface.</title>
        <authorList>
            <person name="Probst A.J."/>
            <person name="Ladd B."/>
            <person name="Jarett J.K."/>
            <person name="Geller-Mcgrath D.E."/>
            <person name="Sieber C.M.K."/>
            <person name="Emerson J.B."/>
            <person name="Anantharaman K."/>
            <person name="Thomas B.C."/>
            <person name="Malmstrom R."/>
            <person name="Stieglmeier M."/>
            <person name="Klingl A."/>
            <person name="Woyke T."/>
            <person name="Ryan C.M."/>
            <person name="Banfield J.F."/>
        </authorList>
    </citation>
    <scope>NUCLEOTIDE SEQUENCE [LARGE SCALE GENOMIC DNA]</scope>
</reference>
<evidence type="ECO:0000259" key="1">
    <source>
        <dbReference type="Pfam" id="PF00535"/>
    </source>
</evidence>
<comment type="caution">
    <text evidence="2">The sequence shown here is derived from an EMBL/GenBank/DDBJ whole genome shotgun (WGS) entry which is preliminary data.</text>
</comment>
<dbReference type="AlphaFoldDB" id="A0A2M7TXG5"/>
<feature type="domain" description="Glycosyltransferase 2-like" evidence="1">
    <location>
        <begin position="7"/>
        <end position="120"/>
    </location>
</feature>